<dbReference type="AlphaFoldDB" id="A0A6C0LDT2"/>
<dbReference type="GO" id="GO:0005975">
    <property type="term" value="P:carbohydrate metabolic process"/>
    <property type="evidence" value="ECO:0007669"/>
    <property type="project" value="InterPro"/>
</dbReference>
<dbReference type="PANTHER" id="PTHR11927:SF9">
    <property type="entry name" value="L-FUCOSYLTRANSFERASE"/>
    <property type="match status" value="1"/>
</dbReference>
<dbReference type="EMBL" id="MN740481">
    <property type="protein sequence ID" value="QHU29109.1"/>
    <property type="molecule type" value="Genomic_DNA"/>
</dbReference>
<proteinExistence type="predicted"/>
<dbReference type="GO" id="GO:0008107">
    <property type="term" value="F:galactoside 2-alpha-L-fucosyltransferase activity"/>
    <property type="evidence" value="ECO:0007669"/>
    <property type="project" value="InterPro"/>
</dbReference>
<organism evidence="3">
    <name type="scientific">viral metagenome</name>
    <dbReference type="NCBI Taxonomy" id="1070528"/>
    <lineage>
        <taxon>unclassified sequences</taxon>
        <taxon>metagenomes</taxon>
        <taxon>organismal metagenomes</taxon>
    </lineage>
</organism>
<evidence type="ECO:0000256" key="1">
    <source>
        <dbReference type="ARBA" id="ARBA00022676"/>
    </source>
</evidence>
<protein>
    <recommendedName>
        <fullName evidence="4">Glycosyltransferase</fullName>
    </recommendedName>
</protein>
<evidence type="ECO:0000313" key="3">
    <source>
        <dbReference type="EMBL" id="QHU29109.1"/>
    </source>
</evidence>
<dbReference type="PANTHER" id="PTHR11927">
    <property type="entry name" value="GALACTOSIDE 2-L-FUCOSYLTRANSFERASE"/>
    <property type="match status" value="1"/>
</dbReference>
<sequence>MTTLYTSIEIEGGLGSRLFQIAYIIFFLRLSKTQKIKRKLVFKCEGEGEGTYWNTIFKGLFHVLSETEYNAIPFVNYQDTDADGTVSHYKAREPVLLKGKYHTFANINDSLREKMIGVVYSNEDIMYAAYYKYRSILDYFGKNTKDDDMISLHIRRKTDSPLLMSYYKEALQIANKKKVVVFSDDIAWCINNFADSIANTETDYNIYYIKEDGHKEEDDATEFILMSMFQHNIIANSYFSIWASFISYYKRKIIIAPKREHSVYHKYITHIL</sequence>
<evidence type="ECO:0008006" key="4">
    <source>
        <dbReference type="Google" id="ProtNLM"/>
    </source>
</evidence>
<accession>A0A6C0LDT2</accession>
<evidence type="ECO:0000256" key="2">
    <source>
        <dbReference type="ARBA" id="ARBA00022679"/>
    </source>
</evidence>
<dbReference type="GO" id="GO:0016020">
    <property type="term" value="C:membrane"/>
    <property type="evidence" value="ECO:0007669"/>
    <property type="project" value="InterPro"/>
</dbReference>
<keyword evidence="2" id="KW-0808">Transferase</keyword>
<name>A0A6C0LDT2_9ZZZZ</name>
<reference evidence="3" key="1">
    <citation type="journal article" date="2020" name="Nature">
        <title>Giant virus diversity and host interactions through global metagenomics.</title>
        <authorList>
            <person name="Schulz F."/>
            <person name="Roux S."/>
            <person name="Paez-Espino D."/>
            <person name="Jungbluth S."/>
            <person name="Walsh D.A."/>
            <person name="Denef V.J."/>
            <person name="McMahon K.D."/>
            <person name="Konstantinidis K.T."/>
            <person name="Eloe-Fadrosh E.A."/>
            <person name="Kyrpides N.C."/>
            <person name="Woyke T."/>
        </authorList>
    </citation>
    <scope>NUCLEOTIDE SEQUENCE</scope>
    <source>
        <strain evidence="3">GVMAG-M-3300027804-47</strain>
    </source>
</reference>
<dbReference type="InterPro" id="IPR002516">
    <property type="entry name" value="Glyco_trans_11"/>
</dbReference>
<keyword evidence="1" id="KW-0328">Glycosyltransferase</keyword>
<dbReference type="Pfam" id="PF01531">
    <property type="entry name" value="Glyco_transf_11"/>
    <property type="match status" value="1"/>
</dbReference>